<name>A0ABT2YD70_9BURK</name>
<reference evidence="2 3" key="1">
    <citation type="submission" date="2021-11" db="EMBL/GenBank/DDBJ databases">
        <authorList>
            <person name="Liang Q."/>
            <person name="Mou H."/>
            <person name="Liu Z."/>
        </authorList>
    </citation>
    <scope>NUCLEOTIDE SEQUENCE [LARGE SCALE GENOMIC DNA]</scope>
    <source>
        <strain evidence="2 3">CHU3</strain>
    </source>
</reference>
<comment type="caution">
    <text evidence="2">The sequence shown here is derived from an EMBL/GenBank/DDBJ whole genome shotgun (WGS) entry which is preliminary data.</text>
</comment>
<evidence type="ECO:0000313" key="3">
    <source>
        <dbReference type="Proteomes" id="UP001209701"/>
    </source>
</evidence>
<proteinExistence type="predicted"/>
<dbReference type="InterPro" id="IPR044922">
    <property type="entry name" value="DUF2063_N_sf"/>
</dbReference>
<keyword evidence="2" id="KW-0238">DNA-binding</keyword>
<dbReference type="InterPro" id="IPR018640">
    <property type="entry name" value="DUF2063"/>
</dbReference>
<evidence type="ECO:0000259" key="1">
    <source>
        <dbReference type="Pfam" id="PF09836"/>
    </source>
</evidence>
<dbReference type="Gene3D" id="1.10.150.690">
    <property type="entry name" value="DUF2063"/>
    <property type="match status" value="1"/>
</dbReference>
<feature type="domain" description="Putative DNA-binding" evidence="1">
    <location>
        <begin position="8"/>
        <end position="93"/>
    </location>
</feature>
<protein>
    <submittedName>
        <fullName evidence="2">DNA-binding domain-containing protein</fullName>
    </submittedName>
</protein>
<keyword evidence="3" id="KW-1185">Reference proteome</keyword>
<gene>
    <name evidence="2" type="ORF">LNV07_07685</name>
</gene>
<dbReference type="EMBL" id="JAJIRN010000003">
    <property type="protein sequence ID" value="MCV2367976.1"/>
    <property type="molecule type" value="Genomic_DNA"/>
</dbReference>
<dbReference type="RefSeq" id="WP_263570601.1">
    <property type="nucleotide sequence ID" value="NZ_JAJIRN010000003.1"/>
</dbReference>
<dbReference type="Proteomes" id="UP001209701">
    <property type="component" value="Unassembled WGS sequence"/>
</dbReference>
<sequence>MSAVLRSQQQGLQAAVCEGSAAEHLLQEPNVGLTVYREAFRARLLAALRDNFTVLQRALGDESFDALGLAYIQARPSRQPSIRWFGESLADFMADEFAAELTHPCMVDFARMDWALRAAFDSADAALLSFAQLAALAPEEWPALVFELHPSVRLLAMNWAIEPAWSALRAHDPDSAEPAPELREPAALDHHLLVWREGLETYWRSLEPLEAQLLQALAAGQDFEAICQQAALTVGTDLAAAAVVQALQGWLARGLLSRLQSRAS</sequence>
<dbReference type="GO" id="GO:0003677">
    <property type="term" value="F:DNA binding"/>
    <property type="evidence" value="ECO:0007669"/>
    <property type="project" value="UniProtKB-KW"/>
</dbReference>
<accession>A0ABT2YD70</accession>
<evidence type="ECO:0000313" key="2">
    <source>
        <dbReference type="EMBL" id="MCV2367976.1"/>
    </source>
</evidence>
<dbReference type="Pfam" id="PF09836">
    <property type="entry name" value="DUF2063"/>
    <property type="match status" value="1"/>
</dbReference>
<organism evidence="2 3">
    <name type="scientific">Roseateles oligotrophus</name>
    <dbReference type="NCBI Taxonomy" id="1769250"/>
    <lineage>
        <taxon>Bacteria</taxon>
        <taxon>Pseudomonadati</taxon>
        <taxon>Pseudomonadota</taxon>
        <taxon>Betaproteobacteria</taxon>
        <taxon>Burkholderiales</taxon>
        <taxon>Sphaerotilaceae</taxon>
        <taxon>Roseateles</taxon>
    </lineage>
</organism>